<dbReference type="STRING" id="882082.SaccyDRAFT_2000"/>
<evidence type="ECO:0000256" key="4">
    <source>
        <dbReference type="ARBA" id="ARBA00022692"/>
    </source>
</evidence>
<dbReference type="AlphaFoldDB" id="H5XKP0"/>
<comment type="similarity">
    <text evidence="7">Belongs to the glycosyltransferase 87 family.</text>
</comment>
<keyword evidence="5 8" id="KW-1133">Transmembrane helix</keyword>
<organism evidence="9 10">
    <name type="scientific">Saccharomonospora cyanea NA-134</name>
    <dbReference type="NCBI Taxonomy" id="882082"/>
    <lineage>
        <taxon>Bacteria</taxon>
        <taxon>Bacillati</taxon>
        <taxon>Actinomycetota</taxon>
        <taxon>Actinomycetes</taxon>
        <taxon>Pseudonocardiales</taxon>
        <taxon>Pseudonocardiaceae</taxon>
        <taxon>Saccharomonospora</taxon>
    </lineage>
</organism>
<feature type="transmembrane region" description="Helical" evidence="8">
    <location>
        <begin position="302"/>
        <end position="324"/>
    </location>
</feature>
<feature type="transmembrane region" description="Helical" evidence="8">
    <location>
        <begin position="194"/>
        <end position="213"/>
    </location>
</feature>
<feature type="transmembrane region" description="Helical" evidence="8">
    <location>
        <begin position="225"/>
        <end position="257"/>
    </location>
</feature>
<dbReference type="GO" id="GO:0005886">
    <property type="term" value="C:plasma membrane"/>
    <property type="evidence" value="ECO:0007669"/>
    <property type="project" value="UniProtKB-SubCell"/>
</dbReference>
<feature type="transmembrane region" description="Helical" evidence="8">
    <location>
        <begin position="90"/>
        <end position="111"/>
    </location>
</feature>
<dbReference type="Pfam" id="PF09594">
    <property type="entry name" value="GT87"/>
    <property type="match status" value="1"/>
</dbReference>
<keyword evidence="4 8" id="KW-0812">Transmembrane</keyword>
<dbReference type="InterPro" id="IPR018584">
    <property type="entry name" value="GT87"/>
</dbReference>
<dbReference type="eggNOG" id="ENOG5031JHI">
    <property type="taxonomic scope" value="Bacteria"/>
</dbReference>
<keyword evidence="10" id="KW-1185">Reference proteome</keyword>
<evidence type="ECO:0000256" key="2">
    <source>
        <dbReference type="ARBA" id="ARBA00022475"/>
    </source>
</evidence>
<proteinExistence type="inferred from homology"/>
<evidence type="ECO:0000256" key="1">
    <source>
        <dbReference type="ARBA" id="ARBA00004651"/>
    </source>
</evidence>
<accession>H5XKP0</accession>
<reference evidence="9 10" key="1">
    <citation type="submission" date="2011-11" db="EMBL/GenBank/DDBJ databases">
        <title>The Noncontiguous Finished sequence of Saccharomonospora cyanea NA-134.</title>
        <authorList>
            <consortium name="US DOE Joint Genome Institute"/>
            <person name="Lucas S."/>
            <person name="Han J."/>
            <person name="Lapidus A."/>
            <person name="Cheng J.-F."/>
            <person name="Goodwin L."/>
            <person name="Pitluck S."/>
            <person name="Peters L."/>
            <person name="Ovchinnikova G."/>
            <person name="Lu M."/>
            <person name="Detter J.C."/>
            <person name="Han C."/>
            <person name="Tapia R."/>
            <person name="Land M."/>
            <person name="Hauser L."/>
            <person name="Kyrpides N."/>
            <person name="Ivanova N."/>
            <person name="Pagani I."/>
            <person name="Brambilla E.-M."/>
            <person name="Klenk H.-P."/>
            <person name="Woyke T."/>
        </authorList>
    </citation>
    <scope>NUCLEOTIDE SEQUENCE [LARGE SCALE GENOMIC DNA]</scope>
    <source>
        <strain evidence="9 10">NA-134</strain>
    </source>
</reference>
<dbReference type="RefSeq" id="WP_005455798.1">
    <property type="nucleotide sequence ID" value="NZ_CM001440.1"/>
</dbReference>
<dbReference type="GO" id="GO:0016758">
    <property type="term" value="F:hexosyltransferase activity"/>
    <property type="evidence" value="ECO:0007669"/>
    <property type="project" value="InterPro"/>
</dbReference>
<dbReference type="HOGENOM" id="CLU_041277_0_0_11"/>
<gene>
    <name evidence="9" type="ORF">SaccyDRAFT_2000</name>
</gene>
<sequence length="451" mass="46624">MGTQAQQGAEPAPVGAFGRMRSALGRRPLAVDALLYLGCACYALVMALTDKHFGYRVWGGFAVAGYGLALVHTCWLLLTPNARHSRSRSRWVGVGAVGVVGMLAPMVTLLVRRETSGGDWTDAEGLWNAQPEVWVIERAASTLLDSGTPYLDIAALDRAPNVHDYTPYGPVMAVFGLPRALLGGSPFTDVLTDARVAFALVAAVCVVASLRLLRVPSIPVRGAQLAAVFPLTALTWATAGPDLAIVGLIVLTVALAATDRSGWAALTCALVTSAKLIAAPAAVVAGFLVASRLGGRALARSSVVFVGVTALVTVPVCLVNPRAFVEHVLLFPSGLGEVASPAESPLPGRLIASTGPVGTVIALVLLVAAGLAVLLWLVRRPPRTAADAALRIAVGLAAFTLLTTATRFGYLVYVSVLLGAVLVFRNRATAPLGTDEPGSGTHGDPVPLTSS</sequence>
<keyword evidence="6 8" id="KW-0472">Membrane</keyword>
<dbReference type="OrthoDB" id="3867445at2"/>
<name>H5XKP0_9PSEU</name>
<keyword evidence="2" id="KW-1003">Cell membrane</keyword>
<dbReference type="Proteomes" id="UP000002791">
    <property type="component" value="Chromosome"/>
</dbReference>
<dbReference type="EMBL" id="CM001440">
    <property type="protein sequence ID" value="EHR60894.1"/>
    <property type="molecule type" value="Genomic_DNA"/>
</dbReference>
<feature type="transmembrane region" description="Helical" evidence="8">
    <location>
        <begin position="29"/>
        <end position="49"/>
    </location>
</feature>
<evidence type="ECO:0000256" key="6">
    <source>
        <dbReference type="ARBA" id="ARBA00023136"/>
    </source>
</evidence>
<evidence type="ECO:0000256" key="7">
    <source>
        <dbReference type="ARBA" id="ARBA00024033"/>
    </source>
</evidence>
<feature type="transmembrane region" description="Helical" evidence="8">
    <location>
        <begin position="357"/>
        <end position="378"/>
    </location>
</feature>
<feature type="transmembrane region" description="Helical" evidence="8">
    <location>
        <begin position="55"/>
        <end position="78"/>
    </location>
</feature>
<feature type="transmembrane region" description="Helical" evidence="8">
    <location>
        <begin position="263"/>
        <end position="290"/>
    </location>
</feature>
<comment type="subcellular location">
    <subcellularLocation>
        <location evidence="1">Cell membrane</location>
        <topology evidence="1">Multi-pass membrane protein</topology>
    </subcellularLocation>
</comment>
<evidence type="ECO:0000313" key="9">
    <source>
        <dbReference type="EMBL" id="EHR60894.1"/>
    </source>
</evidence>
<evidence type="ECO:0000256" key="5">
    <source>
        <dbReference type="ARBA" id="ARBA00022989"/>
    </source>
</evidence>
<evidence type="ECO:0000256" key="8">
    <source>
        <dbReference type="SAM" id="Phobius"/>
    </source>
</evidence>
<protein>
    <recommendedName>
        <fullName evidence="11">Integral membrane protein</fullName>
    </recommendedName>
</protein>
<evidence type="ECO:0000256" key="3">
    <source>
        <dbReference type="ARBA" id="ARBA00022679"/>
    </source>
</evidence>
<keyword evidence="3" id="KW-0808">Transferase</keyword>
<evidence type="ECO:0008006" key="11">
    <source>
        <dbReference type="Google" id="ProtNLM"/>
    </source>
</evidence>
<evidence type="ECO:0000313" key="10">
    <source>
        <dbReference type="Proteomes" id="UP000002791"/>
    </source>
</evidence>